<evidence type="ECO:0000313" key="1">
    <source>
        <dbReference type="EMBL" id="GES24566.1"/>
    </source>
</evidence>
<sequence>MGPPRQPAAQQQDDSVLAGFRLPAGAQAGPEVVSELIPVGVNGVISVAYLFRGSRLPVMSGTFSLGRFDLAAALGACWYWS</sequence>
<dbReference type="AlphaFoldDB" id="A0A5M3XUK2"/>
<organism evidence="1 2">
    <name type="scientific">Acrocarpospora pleiomorpha</name>
    <dbReference type="NCBI Taxonomy" id="90975"/>
    <lineage>
        <taxon>Bacteria</taxon>
        <taxon>Bacillati</taxon>
        <taxon>Actinomycetota</taxon>
        <taxon>Actinomycetes</taxon>
        <taxon>Streptosporangiales</taxon>
        <taxon>Streptosporangiaceae</taxon>
        <taxon>Acrocarpospora</taxon>
    </lineage>
</organism>
<dbReference type="Proteomes" id="UP000377595">
    <property type="component" value="Unassembled WGS sequence"/>
</dbReference>
<dbReference type="EMBL" id="BLAF01000053">
    <property type="protein sequence ID" value="GES24566.1"/>
    <property type="molecule type" value="Genomic_DNA"/>
</dbReference>
<reference evidence="1 2" key="1">
    <citation type="submission" date="2019-10" db="EMBL/GenBank/DDBJ databases">
        <title>Whole genome shotgun sequence of Acrocarpospora pleiomorpha NBRC 16267.</title>
        <authorList>
            <person name="Ichikawa N."/>
            <person name="Kimura A."/>
            <person name="Kitahashi Y."/>
            <person name="Komaki H."/>
            <person name="Oguchi A."/>
        </authorList>
    </citation>
    <scope>NUCLEOTIDE SEQUENCE [LARGE SCALE GENOMIC DNA]</scope>
    <source>
        <strain evidence="1 2">NBRC 16267</strain>
    </source>
</reference>
<accession>A0A5M3XUK2</accession>
<proteinExistence type="predicted"/>
<protein>
    <submittedName>
        <fullName evidence="1">Uncharacterized protein</fullName>
    </submittedName>
</protein>
<evidence type="ECO:0000313" key="2">
    <source>
        <dbReference type="Proteomes" id="UP000377595"/>
    </source>
</evidence>
<name>A0A5M3XUK2_9ACTN</name>
<comment type="caution">
    <text evidence="1">The sequence shown here is derived from an EMBL/GenBank/DDBJ whole genome shotgun (WGS) entry which is preliminary data.</text>
</comment>
<keyword evidence="2" id="KW-1185">Reference proteome</keyword>
<dbReference type="RefSeq" id="WP_155349394.1">
    <property type="nucleotide sequence ID" value="NZ_BAAAHM010000026.1"/>
</dbReference>
<gene>
    <name evidence="1" type="ORF">Aple_074650</name>
</gene>